<evidence type="ECO:0000313" key="2">
    <source>
        <dbReference type="Proteomes" id="UP001527392"/>
    </source>
</evidence>
<organism evidence="1 2">
    <name type="scientific">Limosilactobacillus vaginalis</name>
    <dbReference type="NCBI Taxonomy" id="1633"/>
    <lineage>
        <taxon>Bacteria</taxon>
        <taxon>Bacillati</taxon>
        <taxon>Bacillota</taxon>
        <taxon>Bacilli</taxon>
        <taxon>Lactobacillales</taxon>
        <taxon>Lactobacillaceae</taxon>
        <taxon>Limosilactobacillus</taxon>
    </lineage>
</organism>
<accession>A0ABT4K8Z9</accession>
<dbReference type="Proteomes" id="UP001527392">
    <property type="component" value="Unassembled WGS sequence"/>
</dbReference>
<protein>
    <submittedName>
        <fullName evidence="1">Uncharacterized protein</fullName>
    </submittedName>
</protein>
<reference evidence="1 2" key="1">
    <citation type="submission" date="2022-01" db="EMBL/GenBank/DDBJ databases">
        <title>VMRC isolate genome collection.</title>
        <authorList>
            <person name="France M."/>
            <person name="Rutt L."/>
            <person name="Humphrys M."/>
            <person name="Ravel J."/>
        </authorList>
    </citation>
    <scope>NUCLEOTIDE SEQUENCE [LARGE SCALE GENOMIC DNA]</scope>
    <source>
        <strain evidence="1 2">C0030B4</strain>
    </source>
</reference>
<gene>
    <name evidence="1" type="ORF">L2504_08715</name>
</gene>
<evidence type="ECO:0000313" key="1">
    <source>
        <dbReference type="EMBL" id="MCZ3782209.1"/>
    </source>
</evidence>
<name>A0ABT4K8Z9_9LACO</name>
<dbReference type="EMBL" id="JAKHMS010000030">
    <property type="protein sequence ID" value="MCZ3782209.1"/>
    <property type="molecule type" value="Genomic_DNA"/>
</dbReference>
<keyword evidence="2" id="KW-1185">Reference proteome</keyword>
<sequence>MKINKYIEELENNGFEVDINQENDNLVQLMVRLGDYQILRIILGENIRKAKLDSGAHLKLSQLIELLMRTKALLDTSDDILFPDPKYRVRLVGFNSADGKQYLTTENSNVNLLARKFFACALTPRLKQEFTMDELTAIANKREFKGVPWIQDLLRNTELVEDD</sequence>
<comment type="caution">
    <text evidence="1">The sequence shown here is derived from an EMBL/GenBank/DDBJ whole genome shotgun (WGS) entry which is preliminary data.</text>
</comment>
<proteinExistence type="predicted"/>
<dbReference type="RefSeq" id="WP_269257449.1">
    <property type="nucleotide sequence ID" value="NZ_JAKHMK010000029.1"/>
</dbReference>